<dbReference type="Proteomes" id="UP000667802">
    <property type="component" value="Unassembled WGS sequence"/>
</dbReference>
<evidence type="ECO:0000313" key="1">
    <source>
        <dbReference type="EMBL" id="MDR9893811.1"/>
    </source>
</evidence>
<dbReference type="AlphaFoldDB" id="A0AAP5M3I0"/>
<evidence type="ECO:0000313" key="2">
    <source>
        <dbReference type="Proteomes" id="UP000667802"/>
    </source>
</evidence>
<dbReference type="RefSeq" id="WP_208338204.1">
    <property type="nucleotide sequence ID" value="NZ_CAWQFN010000041.1"/>
</dbReference>
<name>A0AAP5M3I0_9CYAN</name>
<gene>
    <name evidence="1" type="ORF">G7B40_004380</name>
</gene>
<reference evidence="2" key="1">
    <citation type="journal article" date="2021" name="Science">
        <title>Hunting the eagle killer: A cyanobacterial neurotoxin causes vacuolar myelinopathy.</title>
        <authorList>
            <person name="Breinlinger S."/>
            <person name="Phillips T.J."/>
            <person name="Haram B.N."/>
            <person name="Mares J."/>
            <person name="Martinez Yerena J.A."/>
            <person name="Hrouzek P."/>
            <person name="Sobotka R."/>
            <person name="Henderson W.M."/>
            <person name="Schmieder P."/>
            <person name="Williams S.M."/>
            <person name="Lauderdale J.D."/>
            <person name="Wilde H.D."/>
            <person name="Gerrin W."/>
            <person name="Kust A."/>
            <person name="Washington J.W."/>
            <person name="Wagner C."/>
            <person name="Geier B."/>
            <person name="Liebeke M."/>
            <person name="Enke H."/>
            <person name="Niedermeyer T.H.J."/>
            <person name="Wilde S.B."/>
        </authorList>
    </citation>
    <scope>NUCLEOTIDE SEQUENCE [LARGE SCALE GENOMIC DNA]</scope>
    <source>
        <strain evidence="2">Thurmond2011</strain>
    </source>
</reference>
<protein>
    <submittedName>
        <fullName evidence="1">Uncharacterized protein</fullName>
    </submittedName>
</protein>
<organism evidence="1 2">
    <name type="scientific">Aetokthonos hydrillicola Thurmond2011</name>
    <dbReference type="NCBI Taxonomy" id="2712845"/>
    <lineage>
        <taxon>Bacteria</taxon>
        <taxon>Bacillati</taxon>
        <taxon>Cyanobacteriota</taxon>
        <taxon>Cyanophyceae</taxon>
        <taxon>Nostocales</taxon>
        <taxon>Hapalosiphonaceae</taxon>
        <taxon>Aetokthonos</taxon>
    </lineage>
</organism>
<keyword evidence="2" id="KW-1185">Reference proteome</keyword>
<sequence length="171" mass="21147">MFWKLLISLLILPSFLGFDIVEASIKHEINLPKSEEVPELSQQTLASHNIVNSSTFSLKEDSLIDTNQKADIGEVKQINYEYPYKIAHEYYSRRSRCNHSYRRYHRQSNYYPDYIDYRRSYNREYYYPGYYHRRYYNSGYYRPTYYHNNGYNHHQYYRPRYHNNGYYYNGY</sequence>
<comment type="caution">
    <text evidence="1">The sequence shown here is derived from an EMBL/GenBank/DDBJ whole genome shotgun (WGS) entry which is preliminary data.</text>
</comment>
<dbReference type="EMBL" id="JAALHA020000001">
    <property type="protein sequence ID" value="MDR9893811.1"/>
    <property type="molecule type" value="Genomic_DNA"/>
</dbReference>
<proteinExistence type="predicted"/>
<accession>A0AAP5M3I0</accession>